<name>A0A6S6UHI4_9GAMM</name>
<reference evidence="3" key="1">
    <citation type="submission" date="2020-01" db="EMBL/GenBank/DDBJ databases">
        <authorList>
            <person name="Meier V. D."/>
            <person name="Meier V D."/>
        </authorList>
    </citation>
    <scope>NUCLEOTIDE SEQUENCE</scope>
    <source>
        <strain evidence="3">HLG_WM_MAG_09</strain>
    </source>
</reference>
<evidence type="ECO:0000313" key="3">
    <source>
        <dbReference type="EMBL" id="CAA6830171.1"/>
    </source>
</evidence>
<dbReference type="AlphaFoldDB" id="A0A6S6UHI4"/>
<keyword evidence="1" id="KW-0472">Membrane</keyword>
<evidence type="ECO:0000256" key="1">
    <source>
        <dbReference type="SAM" id="Phobius"/>
    </source>
</evidence>
<proteinExistence type="predicted"/>
<protein>
    <recommendedName>
        <fullName evidence="2">DUF2061 domain-containing protein</fullName>
    </recommendedName>
</protein>
<dbReference type="Pfam" id="PF09834">
    <property type="entry name" value="DUF2061"/>
    <property type="match status" value="1"/>
</dbReference>
<feature type="transmembrane region" description="Helical" evidence="1">
    <location>
        <begin position="12"/>
        <end position="30"/>
    </location>
</feature>
<feature type="domain" description="DUF2061" evidence="2">
    <location>
        <begin position="10"/>
        <end position="59"/>
    </location>
</feature>
<organism evidence="3">
    <name type="scientific">uncultured Thiotrichaceae bacterium</name>
    <dbReference type="NCBI Taxonomy" id="298394"/>
    <lineage>
        <taxon>Bacteria</taxon>
        <taxon>Pseudomonadati</taxon>
        <taxon>Pseudomonadota</taxon>
        <taxon>Gammaproteobacteria</taxon>
        <taxon>Thiotrichales</taxon>
        <taxon>Thiotrichaceae</taxon>
        <taxon>environmental samples</taxon>
    </lineage>
</organism>
<keyword evidence="1" id="KW-1133">Transmembrane helix</keyword>
<accession>A0A6S6UHI4</accession>
<dbReference type="EMBL" id="CACVAT010000566">
    <property type="protein sequence ID" value="CAA6830171.1"/>
    <property type="molecule type" value="Genomic_DNA"/>
</dbReference>
<sequence length="68" mass="7632">METTLRTTSKAVTWQLLGFVVMTLLGYYYTGSLSSAASLAGSSMTTGFIFYFLHEKLWQKISWGKQPV</sequence>
<evidence type="ECO:0000259" key="2">
    <source>
        <dbReference type="Pfam" id="PF09834"/>
    </source>
</evidence>
<keyword evidence="1" id="KW-0812">Transmembrane</keyword>
<dbReference type="InterPro" id="IPR018638">
    <property type="entry name" value="DUF2061_membrane"/>
</dbReference>
<gene>
    <name evidence="3" type="ORF">HELGO_WM24225</name>
</gene>
<feature type="transmembrane region" description="Helical" evidence="1">
    <location>
        <begin position="36"/>
        <end position="53"/>
    </location>
</feature>